<name>A0A511N3Y7_DEIC1</name>
<keyword evidence="1" id="KW-1003">Cell membrane</keyword>
<keyword evidence="5 10" id="KW-1133">Transmembrane helix</keyword>
<gene>
    <name evidence="11" type="primary">plsY2</name>
    <name evidence="11" type="ORF">DC3_32150</name>
</gene>
<feature type="transmembrane region" description="Helical" evidence="10">
    <location>
        <begin position="111"/>
        <end position="136"/>
    </location>
</feature>
<evidence type="ECO:0000256" key="3">
    <source>
        <dbReference type="ARBA" id="ARBA00022679"/>
    </source>
</evidence>
<evidence type="ECO:0000256" key="6">
    <source>
        <dbReference type="ARBA" id="ARBA00023098"/>
    </source>
</evidence>
<dbReference type="Pfam" id="PF02660">
    <property type="entry name" value="G3P_acyltransf"/>
    <property type="match status" value="1"/>
</dbReference>
<dbReference type="GO" id="GO:0005886">
    <property type="term" value="C:plasma membrane"/>
    <property type="evidence" value="ECO:0007669"/>
    <property type="project" value="InterPro"/>
</dbReference>
<dbReference type="InterPro" id="IPR003811">
    <property type="entry name" value="G3P_acylTferase_PlsY"/>
</dbReference>
<keyword evidence="6" id="KW-0443">Lipid metabolism</keyword>
<feature type="transmembrane region" description="Helical" evidence="10">
    <location>
        <begin position="171"/>
        <end position="189"/>
    </location>
</feature>
<keyword evidence="4 10" id="KW-0812">Transmembrane</keyword>
<organism evidence="11 12">
    <name type="scientific">Deinococcus cellulosilyticus (strain DSM 18568 / NBRC 106333 / KACC 11606 / 5516J-15)</name>
    <dbReference type="NCBI Taxonomy" id="1223518"/>
    <lineage>
        <taxon>Bacteria</taxon>
        <taxon>Thermotogati</taxon>
        <taxon>Deinococcota</taxon>
        <taxon>Deinococci</taxon>
        <taxon>Deinococcales</taxon>
        <taxon>Deinococcaceae</taxon>
        <taxon>Deinococcus</taxon>
    </lineage>
</organism>
<feature type="transmembrane region" description="Helical" evidence="10">
    <location>
        <begin position="6"/>
        <end position="30"/>
    </location>
</feature>
<evidence type="ECO:0000313" key="12">
    <source>
        <dbReference type="Proteomes" id="UP000321306"/>
    </source>
</evidence>
<evidence type="ECO:0000256" key="1">
    <source>
        <dbReference type="ARBA" id="ARBA00022475"/>
    </source>
</evidence>
<comment type="caution">
    <text evidence="11">The sequence shown here is derived from an EMBL/GenBank/DDBJ whole genome shotgun (WGS) entry which is preliminary data.</text>
</comment>
<keyword evidence="8" id="KW-0594">Phospholipid biosynthesis</keyword>
<dbReference type="GO" id="GO:0008654">
    <property type="term" value="P:phospholipid biosynthetic process"/>
    <property type="evidence" value="ECO:0007669"/>
    <property type="project" value="UniProtKB-KW"/>
</dbReference>
<dbReference type="SMART" id="SM01207">
    <property type="entry name" value="G3P_acyltransf"/>
    <property type="match status" value="1"/>
</dbReference>
<keyword evidence="9" id="KW-1208">Phospholipid metabolism</keyword>
<evidence type="ECO:0000256" key="5">
    <source>
        <dbReference type="ARBA" id="ARBA00022989"/>
    </source>
</evidence>
<keyword evidence="2" id="KW-0444">Lipid biosynthesis</keyword>
<dbReference type="PANTHER" id="PTHR30309:SF0">
    <property type="entry name" value="GLYCEROL-3-PHOSPHATE ACYLTRANSFERASE-RELATED"/>
    <property type="match status" value="1"/>
</dbReference>
<keyword evidence="7 10" id="KW-0472">Membrane</keyword>
<dbReference type="PANTHER" id="PTHR30309">
    <property type="entry name" value="INNER MEMBRANE PROTEIN YGIH"/>
    <property type="match status" value="1"/>
</dbReference>
<dbReference type="Proteomes" id="UP000321306">
    <property type="component" value="Unassembled WGS sequence"/>
</dbReference>
<dbReference type="NCBIfam" id="NF010978">
    <property type="entry name" value="PRK14401.1"/>
    <property type="match status" value="1"/>
</dbReference>
<evidence type="ECO:0000256" key="9">
    <source>
        <dbReference type="ARBA" id="ARBA00023264"/>
    </source>
</evidence>
<evidence type="ECO:0000256" key="7">
    <source>
        <dbReference type="ARBA" id="ARBA00023136"/>
    </source>
</evidence>
<feature type="transmembrane region" description="Helical" evidence="10">
    <location>
        <begin position="148"/>
        <end position="166"/>
    </location>
</feature>
<reference evidence="11 12" key="1">
    <citation type="submission" date="2019-07" db="EMBL/GenBank/DDBJ databases">
        <title>Whole genome shotgun sequence of Deinococcus cellulosilyticus NBRC 106333.</title>
        <authorList>
            <person name="Hosoyama A."/>
            <person name="Uohara A."/>
            <person name="Ohji S."/>
            <person name="Ichikawa N."/>
        </authorList>
    </citation>
    <scope>NUCLEOTIDE SEQUENCE [LARGE SCALE GENOMIC DNA]</scope>
    <source>
        <strain evidence="11 12">NBRC 106333</strain>
    </source>
</reference>
<keyword evidence="11" id="KW-0012">Acyltransferase</keyword>
<evidence type="ECO:0000313" key="11">
    <source>
        <dbReference type="EMBL" id="GEM47580.1"/>
    </source>
</evidence>
<accession>A0A511N3Y7</accession>
<feature type="transmembrane region" description="Helical" evidence="10">
    <location>
        <begin position="81"/>
        <end position="99"/>
    </location>
</feature>
<evidence type="ECO:0000256" key="8">
    <source>
        <dbReference type="ARBA" id="ARBA00023209"/>
    </source>
</evidence>
<evidence type="ECO:0000256" key="4">
    <source>
        <dbReference type="ARBA" id="ARBA00022692"/>
    </source>
</evidence>
<sequence>MLLYNAVVPVVTCLLAYLLGSLSFGILYSLMQGEDIRKKDAPGGSGIYRQYGLFAAILVSALDIAKGALAVWIAQTYTPEVAWLAAGLVVLGHNFPVFFRFDGGGGIAPLLGALLVHAPQTLLVALLLTAIAIPLYRFVLQKHIKFNVLPAISVMVLPILLVYAYLQHAGFLALVSIVVAMAIRIPFSLKS</sequence>
<keyword evidence="3 11" id="KW-0808">Transferase</keyword>
<evidence type="ECO:0000256" key="2">
    <source>
        <dbReference type="ARBA" id="ARBA00022516"/>
    </source>
</evidence>
<feature type="transmembrane region" description="Helical" evidence="10">
    <location>
        <begin position="51"/>
        <end position="75"/>
    </location>
</feature>
<protein>
    <submittedName>
        <fullName evidence="11">Glycerol-3-phosphate acyltransferase 2</fullName>
    </submittedName>
</protein>
<evidence type="ECO:0000256" key="10">
    <source>
        <dbReference type="SAM" id="Phobius"/>
    </source>
</evidence>
<keyword evidence="12" id="KW-1185">Reference proteome</keyword>
<dbReference type="EMBL" id="BJXB01000014">
    <property type="protein sequence ID" value="GEM47580.1"/>
    <property type="molecule type" value="Genomic_DNA"/>
</dbReference>
<dbReference type="AlphaFoldDB" id="A0A511N3Y7"/>
<dbReference type="GO" id="GO:0043772">
    <property type="term" value="F:acyl-phosphate glycerol-3-phosphate acyltransferase activity"/>
    <property type="evidence" value="ECO:0007669"/>
    <property type="project" value="InterPro"/>
</dbReference>
<proteinExistence type="predicted"/>